<proteinExistence type="predicted"/>
<organism evidence="1 2">
    <name type="scientific">Stylosanthes scabra</name>
    <dbReference type="NCBI Taxonomy" id="79078"/>
    <lineage>
        <taxon>Eukaryota</taxon>
        <taxon>Viridiplantae</taxon>
        <taxon>Streptophyta</taxon>
        <taxon>Embryophyta</taxon>
        <taxon>Tracheophyta</taxon>
        <taxon>Spermatophyta</taxon>
        <taxon>Magnoliopsida</taxon>
        <taxon>eudicotyledons</taxon>
        <taxon>Gunneridae</taxon>
        <taxon>Pentapetalae</taxon>
        <taxon>rosids</taxon>
        <taxon>fabids</taxon>
        <taxon>Fabales</taxon>
        <taxon>Fabaceae</taxon>
        <taxon>Papilionoideae</taxon>
        <taxon>50 kb inversion clade</taxon>
        <taxon>dalbergioids sensu lato</taxon>
        <taxon>Dalbergieae</taxon>
        <taxon>Pterocarpus clade</taxon>
        <taxon>Stylosanthes</taxon>
    </lineage>
</organism>
<comment type="caution">
    <text evidence="1">The sequence shown here is derived from an EMBL/GenBank/DDBJ whole genome shotgun (WGS) entry which is preliminary data.</text>
</comment>
<dbReference type="EMBL" id="JASCZI010000061">
    <property type="protein sequence ID" value="MED6108015.1"/>
    <property type="molecule type" value="Genomic_DNA"/>
</dbReference>
<protein>
    <submittedName>
        <fullName evidence="1">Uncharacterized protein</fullName>
    </submittedName>
</protein>
<name>A0ABU6Q8R5_9FABA</name>
<gene>
    <name evidence="1" type="ORF">PIB30_019606</name>
</gene>
<sequence length="116" mass="14090">MGLYMLHHEFLFSAALWWIWRDRNNNYFNEEDPWSKQKVLMLIRHATREHYSFFTDQLSHMSSTIAFHWKAPPIHTFKRDWTATVVLVQRTANYAADHMVKEVARHHLTHSEWLQP</sequence>
<keyword evidence="2" id="KW-1185">Reference proteome</keyword>
<dbReference type="Proteomes" id="UP001341840">
    <property type="component" value="Unassembled WGS sequence"/>
</dbReference>
<evidence type="ECO:0000313" key="1">
    <source>
        <dbReference type="EMBL" id="MED6108015.1"/>
    </source>
</evidence>
<reference evidence="1 2" key="1">
    <citation type="journal article" date="2023" name="Plants (Basel)">
        <title>Bridging the Gap: Combining Genomics and Transcriptomics Approaches to Understand Stylosanthes scabra, an Orphan Legume from the Brazilian Caatinga.</title>
        <authorList>
            <person name="Ferreira-Neto J.R.C."/>
            <person name="da Silva M.D."/>
            <person name="Binneck E."/>
            <person name="de Melo N.F."/>
            <person name="da Silva R.H."/>
            <person name="de Melo A.L.T.M."/>
            <person name="Pandolfi V."/>
            <person name="Bustamante F.O."/>
            <person name="Brasileiro-Vidal A.C."/>
            <person name="Benko-Iseppon A.M."/>
        </authorList>
    </citation>
    <scope>NUCLEOTIDE SEQUENCE [LARGE SCALE GENOMIC DNA]</scope>
    <source>
        <tissue evidence="1">Leaves</tissue>
    </source>
</reference>
<evidence type="ECO:0000313" key="2">
    <source>
        <dbReference type="Proteomes" id="UP001341840"/>
    </source>
</evidence>
<accession>A0ABU6Q8R5</accession>